<reference evidence="1" key="1">
    <citation type="submission" date="2021-01" db="EMBL/GenBank/DDBJ databases">
        <authorList>
            <person name="Corre E."/>
            <person name="Pelletier E."/>
            <person name="Niang G."/>
            <person name="Scheremetjew M."/>
            <person name="Finn R."/>
            <person name="Kale V."/>
            <person name="Holt S."/>
            <person name="Cochrane G."/>
            <person name="Meng A."/>
            <person name="Brown T."/>
            <person name="Cohen L."/>
        </authorList>
    </citation>
    <scope>NUCLEOTIDE SEQUENCE</scope>
    <source>
        <strain evidence="1">UTEX LB 2760</strain>
    </source>
</reference>
<accession>A0A7S0BTJ9</accession>
<proteinExistence type="predicted"/>
<sequence length="120" mass="13771">MGGIRISSLTLQVLMEVFSRFNITDIHCVGEDAPFHVSLSRRLRVKREDAHQLLSELKARVEGHGEVRCSLFSVRGFKNEGHRRRFVGLPVCRGVAHLLWKWIPNLNAMLTVLHLNPNYD</sequence>
<organism evidence="1">
    <name type="scientific">Rhodosorus marinus</name>
    <dbReference type="NCBI Taxonomy" id="101924"/>
    <lineage>
        <taxon>Eukaryota</taxon>
        <taxon>Rhodophyta</taxon>
        <taxon>Stylonematophyceae</taxon>
        <taxon>Stylonematales</taxon>
        <taxon>Stylonemataceae</taxon>
        <taxon>Rhodosorus</taxon>
    </lineage>
</organism>
<dbReference type="GO" id="GO:0004518">
    <property type="term" value="F:nuclease activity"/>
    <property type="evidence" value="ECO:0007669"/>
    <property type="project" value="InterPro"/>
</dbReference>
<dbReference type="GO" id="GO:0034477">
    <property type="term" value="P:U6 snRNA 3'-end processing"/>
    <property type="evidence" value="ECO:0007669"/>
    <property type="project" value="InterPro"/>
</dbReference>
<name>A0A7S0BTJ9_9RHOD</name>
<protein>
    <recommendedName>
        <fullName evidence="2">U6 snRNA phosphodiesterase</fullName>
    </recommendedName>
</protein>
<evidence type="ECO:0000313" key="1">
    <source>
        <dbReference type="EMBL" id="CAD8403164.1"/>
    </source>
</evidence>
<dbReference type="InterPro" id="IPR027521">
    <property type="entry name" value="Usb1"/>
</dbReference>
<gene>
    <name evidence="1" type="ORF">RMAR0315_LOCUS13173</name>
</gene>
<evidence type="ECO:0008006" key="2">
    <source>
        <dbReference type="Google" id="ProtNLM"/>
    </source>
</evidence>
<dbReference type="Pfam" id="PF09749">
    <property type="entry name" value="HVSL"/>
    <property type="match status" value="1"/>
</dbReference>
<dbReference type="EMBL" id="HBEK01024050">
    <property type="protein sequence ID" value="CAD8403164.1"/>
    <property type="molecule type" value="Transcribed_RNA"/>
</dbReference>
<dbReference type="Gene3D" id="3.90.1140.10">
    <property type="entry name" value="Cyclic phosphodiesterase"/>
    <property type="match status" value="1"/>
</dbReference>
<dbReference type="AlphaFoldDB" id="A0A7S0BTJ9"/>